<sequence>MNAKVKGSRLMLLLMSSLLLWKNVASQSKCIGRTDHWTTLPHLVQHAVTLSDNIHVLTSELYQDFITLYSVDRDLYLKNMKSCHTASITTPLDKEQILKMKEKDMIILVIRLMSSWDNPLSHLIAQSVRLPKIPQRFMKKAELIREKMHYLLEGLEIMTRQVGLQDTDYADYAIWTEPPSLQSAEGKDFIDTFHHLCHCFHRDIYIVDSLLKVLKAQVSHDRHN</sequence>
<reference evidence="13" key="1">
    <citation type="journal article" date="2010" name="Endocrinology">
        <title>Prolactin family of the guinea pig, Cavia porcellus.</title>
        <authorList>
            <person name="Alam S.M."/>
            <person name="Konno T."/>
            <person name="Rumi M.A."/>
            <person name="Dong Y."/>
            <person name="Weiner C.P."/>
            <person name="Soares M.J."/>
        </authorList>
    </citation>
    <scope>NUCLEOTIDE SEQUENCE</scope>
    <source>
        <tissue evidence="13">Placenta</tissue>
    </source>
</reference>
<evidence type="ECO:0000256" key="12">
    <source>
        <dbReference type="SAM" id="SignalP"/>
    </source>
</evidence>
<evidence type="ECO:0000256" key="3">
    <source>
        <dbReference type="ARBA" id="ARBA00022525"/>
    </source>
</evidence>
<comment type="subcellular location">
    <subcellularLocation>
        <location evidence="1 11">Secreted</location>
    </subcellularLocation>
</comment>
<keyword evidence="4 11" id="KW-0372">Hormone</keyword>
<dbReference type="KEGG" id="cpoc:100499539"/>
<dbReference type="GeneID" id="100499539"/>
<dbReference type="GO" id="GO:0046427">
    <property type="term" value="P:positive regulation of receptor signaling pathway via JAK-STAT"/>
    <property type="evidence" value="ECO:0007669"/>
    <property type="project" value="TreeGrafter"/>
</dbReference>
<dbReference type="OrthoDB" id="9580234at2759"/>
<dbReference type="RefSeq" id="NP_001182039.1">
    <property type="nucleotide sequence ID" value="NM_001195110.2"/>
</dbReference>
<evidence type="ECO:0000313" key="14">
    <source>
        <dbReference type="EMBL" id="CDW51460.1"/>
    </source>
</evidence>
<reference evidence="14" key="5">
    <citation type="journal article" date="2019" name="Gene Rep">
        <title>Eutherian third-party data gene collections.</title>
        <authorList>
            <person name="Premzl M."/>
        </authorList>
    </citation>
    <scope>NUCLEOTIDE SEQUENCE</scope>
</reference>
<reference evidence="13" key="2">
    <citation type="submission" date="2010-02" db="EMBL/GenBank/DDBJ databases">
        <authorList>
            <person name="Alam S.M.K."/>
            <person name="Konno T."/>
            <person name="Dong Y."/>
            <person name="Weiner C.P."/>
            <person name="Soares M.J."/>
        </authorList>
    </citation>
    <scope>NUCLEOTIDE SEQUENCE</scope>
    <source>
        <tissue evidence="13">Placenta</tissue>
    </source>
</reference>
<dbReference type="CTD" id="100499539"/>
<dbReference type="EMBL" id="GU929700">
    <property type="protein sequence ID" value="ADL32659.1"/>
    <property type="molecule type" value="mRNA"/>
</dbReference>
<keyword evidence="5" id="KW-1015">Disulfide bond</keyword>
<evidence type="ECO:0000256" key="11">
    <source>
        <dbReference type="RuleBase" id="RU003618"/>
    </source>
</evidence>
<keyword evidence="12" id="KW-0732">Signal</keyword>
<evidence type="ECO:0000256" key="6">
    <source>
        <dbReference type="ARBA" id="ARBA00037239"/>
    </source>
</evidence>
<name>D9ZD71_CAVPO</name>
<dbReference type="GO" id="GO:0005615">
    <property type="term" value="C:extracellular space"/>
    <property type="evidence" value="ECO:0007669"/>
    <property type="project" value="TreeGrafter"/>
</dbReference>
<feature type="binding site" evidence="10">
    <location>
        <position position="208"/>
    </location>
    <ligand>
        <name>Zn(2+)</name>
        <dbReference type="ChEBI" id="CHEBI:29105"/>
    </ligand>
</feature>
<dbReference type="PRINTS" id="PR00836">
    <property type="entry name" value="SOMATOTROPIN"/>
</dbReference>
<dbReference type="InterPro" id="IPR009079">
    <property type="entry name" value="4_helix_cytokine-like_core"/>
</dbReference>
<reference evidence="14" key="3">
    <citation type="journal article" date="2015" name="Genom Data">
        <title>Third party data gene data set of eutherian growth hormone genes.</title>
        <authorList>
            <person name="Premzl M."/>
        </authorList>
    </citation>
    <scope>NUCLEOTIDE SEQUENCE</scope>
</reference>
<evidence type="ECO:0000256" key="8">
    <source>
        <dbReference type="ARBA" id="ARBA00041065"/>
    </source>
</evidence>
<dbReference type="InterPro" id="IPR001400">
    <property type="entry name" value="Somatotropin/Prolactin"/>
</dbReference>
<evidence type="ECO:0000256" key="10">
    <source>
        <dbReference type="PIRSR" id="PIRSR601400-1"/>
    </source>
</evidence>
<dbReference type="GO" id="GO:0008284">
    <property type="term" value="P:positive regulation of cell population proliferation"/>
    <property type="evidence" value="ECO:0007669"/>
    <property type="project" value="TreeGrafter"/>
</dbReference>
<keyword evidence="3" id="KW-0964">Secreted</keyword>
<evidence type="ECO:0000256" key="1">
    <source>
        <dbReference type="ARBA" id="ARBA00004613"/>
    </source>
</evidence>
<dbReference type="Gene3D" id="1.20.1250.10">
    <property type="match status" value="1"/>
</dbReference>
<reference evidence="14" key="4">
    <citation type="journal article" date="2016" name="Data Brief">
        <title>Curated eutherian third party data gene data sets.</title>
        <authorList>
            <person name="Premzl M."/>
        </authorList>
    </citation>
    <scope>NUCLEOTIDE SEQUENCE</scope>
</reference>
<dbReference type="CDD" id="cd10288">
    <property type="entry name" value="prolactin_like"/>
    <property type="match status" value="1"/>
</dbReference>
<dbReference type="PANTHER" id="PTHR11417:SF5">
    <property type="entry name" value="PROLACTIN"/>
    <property type="match status" value="1"/>
</dbReference>
<dbReference type="EMBL" id="LM644213">
    <property type="protein sequence ID" value="CDW51460.1"/>
    <property type="molecule type" value="mRNA"/>
</dbReference>
<keyword evidence="10" id="KW-0862">Zinc</keyword>
<dbReference type="AlphaFoldDB" id="D9ZD71"/>
<evidence type="ECO:0000256" key="7">
    <source>
        <dbReference type="ARBA" id="ARBA00038619"/>
    </source>
</evidence>
<dbReference type="GO" id="GO:0007595">
    <property type="term" value="P:lactation"/>
    <property type="evidence" value="ECO:0007669"/>
    <property type="project" value="UniProtKB-KW"/>
</dbReference>
<accession>D9ZD71</accession>
<evidence type="ECO:0000256" key="9">
    <source>
        <dbReference type="ARBA" id="ARBA00043262"/>
    </source>
</evidence>
<evidence type="ECO:0000256" key="5">
    <source>
        <dbReference type="ARBA" id="ARBA00023157"/>
    </source>
</evidence>
<organism evidence="13">
    <name type="scientific">Cavia porcellus</name>
    <name type="common">Guinea pig</name>
    <dbReference type="NCBI Taxonomy" id="10141"/>
    <lineage>
        <taxon>Eukaryota</taxon>
        <taxon>Metazoa</taxon>
        <taxon>Chordata</taxon>
        <taxon>Craniata</taxon>
        <taxon>Vertebrata</taxon>
        <taxon>Euteleostomi</taxon>
        <taxon>Mammalia</taxon>
        <taxon>Eutheria</taxon>
        <taxon>Euarchontoglires</taxon>
        <taxon>Glires</taxon>
        <taxon>Rodentia</taxon>
        <taxon>Hystricomorpha</taxon>
        <taxon>Caviidae</taxon>
        <taxon>Cavia</taxon>
    </lineage>
</organism>
<dbReference type="GO" id="GO:0005179">
    <property type="term" value="F:hormone activity"/>
    <property type="evidence" value="ECO:0007669"/>
    <property type="project" value="UniProtKB-KW"/>
</dbReference>
<comment type="function">
    <text evidence="6">Prolactin acts primarily on the mammary gland by promoting lactation.</text>
</comment>
<feature type="chain" id="PRO_5010112630" description="Prolactin" evidence="12">
    <location>
        <begin position="27"/>
        <end position="224"/>
    </location>
</feature>
<feature type="signal peptide" evidence="12">
    <location>
        <begin position="1"/>
        <end position="26"/>
    </location>
</feature>
<dbReference type="GO" id="GO:0046872">
    <property type="term" value="F:metal ion binding"/>
    <property type="evidence" value="ECO:0007669"/>
    <property type="project" value="UniProtKB-KW"/>
</dbReference>
<dbReference type="PROSITE" id="PS00266">
    <property type="entry name" value="SOMATOTROPIN_1"/>
    <property type="match status" value="1"/>
</dbReference>
<comment type="similarity">
    <text evidence="2 11">Belongs to the somatotropin/prolactin family.</text>
</comment>
<evidence type="ECO:0000313" key="13">
    <source>
        <dbReference type="EMBL" id="ADL32659.1"/>
    </source>
</evidence>
<dbReference type="GO" id="GO:0031667">
    <property type="term" value="P:response to nutrient levels"/>
    <property type="evidence" value="ECO:0007669"/>
    <property type="project" value="TreeGrafter"/>
</dbReference>
<evidence type="ECO:0000256" key="4">
    <source>
        <dbReference type="ARBA" id="ARBA00022702"/>
    </source>
</evidence>
<protein>
    <recommendedName>
        <fullName evidence="8">Prolactin</fullName>
    </recommendedName>
</protein>
<keyword evidence="10" id="KW-0479">Metal-binding</keyword>
<dbReference type="SUPFAM" id="SSF47266">
    <property type="entry name" value="4-helical cytokines"/>
    <property type="match status" value="1"/>
</dbReference>
<comment type="subunit">
    <text evidence="7">Interacts with PRLR.</text>
</comment>
<keyword evidence="9" id="KW-0421">Lactation</keyword>
<dbReference type="PANTHER" id="PTHR11417">
    <property type="entry name" value="SOMATOTROPIN,PROLACTIN"/>
    <property type="match status" value="1"/>
</dbReference>
<gene>
    <name evidence="14" type="primary">GHC4</name>
</gene>
<evidence type="ECO:0000256" key="2">
    <source>
        <dbReference type="ARBA" id="ARBA00008474"/>
    </source>
</evidence>
<proteinExistence type="evidence at transcript level"/>
<dbReference type="InterPro" id="IPR018116">
    <property type="entry name" value="Somatotropin_CS"/>
</dbReference>
<dbReference type="Pfam" id="PF00103">
    <property type="entry name" value="Hormone_1"/>
    <property type="match status" value="1"/>
</dbReference>